<gene>
    <name evidence="1" type="ORF">R4Z09_24530</name>
</gene>
<keyword evidence="2" id="KW-1185">Reference proteome</keyword>
<organism evidence="1 2">
    <name type="scientific">Niallia oryzisoli</name>
    <dbReference type="NCBI Taxonomy" id="1737571"/>
    <lineage>
        <taxon>Bacteria</taxon>
        <taxon>Bacillati</taxon>
        <taxon>Bacillota</taxon>
        <taxon>Bacilli</taxon>
        <taxon>Bacillales</taxon>
        <taxon>Bacillaceae</taxon>
        <taxon>Niallia</taxon>
    </lineage>
</organism>
<evidence type="ECO:0000313" key="1">
    <source>
        <dbReference type="EMBL" id="WVX80385.1"/>
    </source>
</evidence>
<dbReference type="RefSeq" id="WP_338449316.1">
    <property type="nucleotide sequence ID" value="NZ_CP137640.1"/>
</dbReference>
<evidence type="ECO:0000313" key="2">
    <source>
        <dbReference type="Proteomes" id="UP001357223"/>
    </source>
</evidence>
<proteinExistence type="predicted"/>
<dbReference type="EMBL" id="CP137640">
    <property type="protein sequence ID" value="WVX80385.1"/>
    <property type="molecule type" value="Genomic_DNA"/>
</dbReference>
<name>A0ABZ2C9I4_9BACI</name>
<reference evidence="1 2" key="1">
    <citation type="submission" date="2023-10" db="EMBL/GenBank/DDBJ databases">
        <title>Niallia locisalis sp.nov. isolated from a salt pond sample.</title>
        <authorList>
            <person name="Li X.-J."/>
            <person name="Dong L."/>
        </authorList>
    </citation>
    <scope>NUCLEOTIDE SEQUENCE [LARGE SCALE GENOMIC DNA]</scope>
    <source>
        <strain evidence="1 2">DSM 29761</strain>
    </source>
</reference>
<sequence length="320" mass="37712">MKKNFLSELKVDNSFFVYNDYELKDDLFFSDSDMWAITFEGYAPIKVIPLTEDLPIKDFFIKSPIYGENVNGQIERIEPQNDQKKYKIKAAFLVASKTITNSLGSKEYFKDLLFPDKEWSHEYKLDKFGKTLYTELAKMDFSNFTNLIYFCKTWGLPTGVTLSVLENKKPVNDINIIWMSLNDFYIKLHEYQRIFSYFNALMTNNYSKLPTNPKKGEHIKVHSSRMLQKEMKEKSVFSFRIDGQTPFSVFTDLFEAAYFYLNLSIENNAQMRICENCGHLFEVAHQRQRFCSVLPGRRRSSCEMAYNNRLKKEKKEKGEN</sequence>
<accession>A0ABZ2C9I4</accession>
<protein>
    <submittedName>
        <fullName evidence="1">Uncharacterized protein</fullName>
    </submittedName>
</protein>
<dbReference type="Proteomes" id="UP001357223">
    <property type="component" value="Chromosome"/>
</dbReference>